<keyword evidence="2" id="KW-1185">Reference proteome</keyword>
<dbReference type="InParanoid" id="A0A5J5EYJ4"/>
<dbReference type="SUPFAM" id="SSF52047">
    <property type="entry name" value="RNI-like"/>
    <property type="match status" value="1"/>
</dbReference>
<gene>
    <name evidence="1" type="ORF">FN846DRAFT_1021235</name>
</gene>
<name>A0A5J5EYJ4_9PEZI</name>
<dbReference type="EMBL" id="VXIS01000078">
    <property type="protein sequence ID" value="KAA8907549.1"/>
    <property type="molecule type" value="Genomic_DNA"/>
</dbReference>
<evidence type="ECO:0008006" key="3">
    <source>
        <dbReference type="Google" id="ProtNLM"/>
    </source>
</evidence>
<sequence>MARHVVTTRMFICGHIMITRLFSKTASCCSIIFSHQDPMSVCLLGLPLELLLHIIRCLYDPDDYDGFAADIFSLRQTCGQLSLISKPFHYSAILSPNLKRVRAYLRQPGTDPRLSSCKEKFYLECDGIRLSLPDLLPRLPRLKKLVLHGPTFPYRNMWADGYLETLEEMECYLCPEGDTWCSCTSPYKLEGPLLLAPNLKRLCVANVRISLSIGPEQGIRTTWPNLTSLNIRGIISFGNRPHFFSRVPNLKQFTFEDIRERYRSLEYESTGLNHALSQVRNTLEALKVSLVRPWSEGIGPFRDFPCLVSLAIPCEWIFDSGAAPEAFLPSALQELELTCSEIHIPSIRVMFEAVRKSQNSLLPNLKVLTVVSPLDKPLCEVLKKELVPLCGKYETHPDHTGKKKYTFIISH</sequence>
<comment type="caution">
    <text evidence="1">The sequence shown here is derived from an EMBL/GenBank/DDBJ whole genome shotgun (WGS) entry which is preliminary data.</text>
</comment>
<dbReference type="Gene3D" id="3.80.10.10">
    <property type="entry name" value="Ribonuclease Inhibitor"/>
    <property type="match status" value="1"/>
</dbReference>
<proteinExistence type="predicted"/>
<reference evidence="1 2" key="1">
    <citation type="submission" date="2019-09" db="EMBL/GenBank/DDBJ databases">
        <title>Draft genome of the ectomycorrhizal ascomycete Sphaerosporella brunnea.</title>
        <authorList>
            <consortium name="DOE Joint Genome Institute"/>
            <person name="Benucci G.M."/>
            <person name="Marozzi G."/>
            <person name="Antonielli L."/>
            <person name="Sanchez S."/>
            <person name="Marco P."/>
            <person name="Wang X."/>
            <person name="Falini L.B."/>
            <person name="Barry K."/>
            <person name="Haridas S."/>
            <person name="Lipzen A."/>
            <person name="Labutti K."/>
            <person name="Grigoriev I.V."/>
            <person name="Murat C."/>
            <person name="Martin F."/>
            <person name="Albertini E."/>
            <person name="Donnini D."/>
            <person name="Bonito G."/>
        </authorList>
    </citation>
    <scope>NUCLEOTIDE SEQUENCE [LARGE SCALE GENOMIC DNA]</scope>
    <source>
        <strain evidence="1 2">Sb_GMNB300</strain>
    </source>
</reference>
<evidence type="ECO:0000313" key="2">
    <source>
        <dbReference type="Proteomes" id="UP000326924"/>
    </source>
</evidence>
<protein>
    <recommendedName>
        <fullName evidence="3">F-box domain-containing protein</fullName>
    </recommendedName>
</protein>
<organism evidence="1 2">
    <name type="scientific">Sphaerosporella brunnea</name>
    <dbReference type="NCBI Taxonomy" id="1250544"/>
    <lineage>
        <taxon>Eukaryota</taxon>
        <taxon>Fungi</taxon>
        <taxon>Dikarya</taxon>
        <taxon>Ascomycota</taxon>
        <taxon>Pezizomycotina</taxon>
        <taxon>Pezizomycetes</taxon>
        <taxon>Pezizales</taxon>
        <taxon>Pyronemataceae</taxon>
        <taxon>Sphaerosporella</taxon>
    </lineage>
</organism>
<evidence type="ECO:0000313" key="1">
    <source>
        <dbReference type="EMBL" id="KAA8907549.1"/>
    </source>
</evidence>
<dbReference type="InterPro" id="IPR032675">
    <property type="entry name" value="LRR_dom_sf"/>
</dbReference>
<accession>A0A5J5EYJ4</accession>
<dbReference type="Proteomes" id="UP000326924">
    <property type="component" value="Unassembled WGS sequence"/>
</dbReference>
<dbReference type="AlphaFoldDB" id="A0A5J5EYJ4"/>